<comment type="caution">
    <text evidence="9">The sequence shown here is derived from an EMBL/GenBank/DDBJ whole genome shotgun (WGS) entry which is preliminary data.</text>
</comment>
<evidence type="ECO:0000256" key="7">
    <source>
        <dbReference type="PIRSR" id="PIRSR600715-1"/>
    </source>
</evidence>
<comment type="cofactor">
    <cofactor evidence="7">
        <name>Mg(2+)</name>
        <dbReference type="ChEBI" id="CHEBI:18420"/>
    </cofactor>
</comment>
<evidence type="ECO:0000256" key="5">
    <source>
        <dbReference type="ARBA" id="ARBA00022989"/>
    </source>
</evidence>
<keyword evidence="5 8" id="KW-1133">Transmembrane helix</keyword>
<keyword evidence="3 9" id="KW-0808">Transferase</keyword>
<feature type="transmembrane region" description="Helical" evidence="8">
    <location>
        <begin position="55"/>
        <end position="73"/>
    </location>
</feature>
<evidence type="ECO:0000256" key="4">
    <source>
        <dbReference type="ARBA" id="ARBA00022692"/>
    </source>
</evidence>
<comment type="subcellular location">
    <subcellularLocation>
        <location evidence="1">Cell membrane</location>
        <topology evidence="1">Multi-pass membrane protein</topology>
    </subcellularLocation>
</comment>
<gene>
    <name evidence="9" type="ORF">IAA73_09790</name>
</gene>
<dbReference type="GO" id="GO:0046872">
    <property type="term" value="F:metal ion binding"/>
    <property type="evidence" value="ECO:0007669"/>
    <property type="project" value="UniProtKB-KW"/>
</dbReference>
<feature type="transmembrane region" description="Helical" evidence="8">
    <location>
        <begin position="335"/>
        <end position="356"/>
    </location>
</feature>
<feature type="transmembrane region" description="Helical" evidence="8">
    <location>
        <begin position="300"/>
        <end position="329"/>
    </location>
</feature>
<feature type="transmembrane region" description="Helical" evidence="8">
    <location>
        <begin position="221"/>
        <end position="240"/>
    </location>
</feature>
<evidence type="ECO:0000313" key="10">
    <source>
        <dbReference type="Proteomes" id="UP000823641"/>
    </source>
</evidence>
<dbReference type="Proteomes" id="UP000823641">
    <property type="component" value="Unassembled WGS sequence"/>
</dbReference>
<keyword evidence="4 8" id="KW-0812">Transmembrane</keyword>
<protein>
    <submittedName>
        <fullName evidence="9">Undecaprenyl/decaprenyl-phosphate alpha-N-acetylglucosaminyl 1-phosphate transferase</fullName>
    </submittedName>
</protein>
<name>A0A9D9N570_9BACT</name>
<accession>A0A9D9N570</accession>
<evidence type="ECO:0000256" key="8">
    <source>
        <dbReference type="SAM" id="Phobius"/>
    </source>
</evidence>
<feature type="binding site" evidence="7">
    <location>
        <position position="225"/>
    </location>
    <ligand>
        <name>Mg(2+)</name>
        <dbReference type="ChEBI" id="CHEBI:18420"/>
    </ligand>
</feature>
<feature type="transmembrane region" description="Helical" evidence="8">
    <location>
        <begin position="12"/>
        <end position="34"/>
    </location>
</feature>
<dbReference type="AlphaFoldDB" id="A0A9D9N570"/>
<dbReference type="PROSITE" id="PS01348">
    <property type="entry name" value="MRAY_2"/>
    <property type="match status" value="1"/>
</dbReference>
<organism evidence="9 10">
    <name type="scientific">Candidatus Gallipaludibacter merdavium</name>
    <dbReference type="NCBI Taxonomy" id="2840839"/>
    <lineage>
        <taxon>Bacteria</taxon>
        <taxon>Pseudomonadati</taxon>
        <taxon>Bacteroidota</taxon>
        <taxon>Bacteroidia</taxon>
        <taxon>Bacteroidales</taxon>
        <taxon>Candidatus Gallipaludibacter</taxon>
    </lineage>
</organism>
<dbReference type="PANTHER" id="PTHR22926:SF3">
    <property type="entry name" value="UNDECAPRENYL-PHOSPHATE ALPHA-N-ACETYLGLUCOSAMINYL 1-PHOSPHATE TRANSFERASE"/>
    <property type="match status" value="1"/>
</dbReference>
<dbReference type="GO" id="GO:0071555">
    <property type="term" value="P:cell wall organization"/>
    <property type="evidence" value="ECO:0007669"/>
    <property type="project" value="TreeGrafter"/>
</dbReference>
<reference evidence="9" key="1">
    <citation type="submission" date="2020-10" db="EMBL/GenBank/DDBJ databases">
        <authorList>
            <person name="Gilroy R."/>
        </authorList>
    </citation>
    <scope>NUCLEOTIDE SEQUENCE</scope>
    <source>
        <strain evidence="9">G3-3990</strain>
    </source>
</reference>
<reference evidence="9" key="2">
    <citation type="journal article" date="2021" name="PeerJ">
        <title>Extensive microbial diversity within the chicken gut microbiome revealed by metagenomics and culture.</title>
        <authorList>
            <person name="Gilroy R."/>
            <person name="Ravi A."/>
            <person name="Getino M."/>
            <person name="Pursley I."/>
            <person name="Horton D.L."/>
            <person name="Alikhan N.F."/>
            <person name="Baker D."/>
            <person name="Gharbi K."/>
            <person name="Hall N."/>
            <person name="Watson M."/>
            <person name="Adriaenssens E.M."/>
            <person name="Foster-Nyarko E."/>
            <person name="Jarju S."/>
            <person name="Secka A."/>
            <person name="Antonio M."/>
            <person name="Oren A."/>
            <person name="Chaudhuri R.R."/>
            <person name="La Ragione R."/>
            <person name="Hildebrand F."/>
            <person name="Pallen M.J."/>
        </authorList>
    </citation>
    <scope>NUCLEOTIDE SEQUENCE</scope>
    <source>
        <strain evidence="9">G3-3990</strain>
    </source>
</reference>
<dbReference type="CDD" id="cd06853">
    <property type="entry name" value="GT_WecA_like"/>
    <property type="match status" value="1"/>
</dbReference>
<feature type="transmembrane region" description="Helical" evidence="8">
    <location>
        <begin position="141"/>
        <end position="162"/>
    </location>
</feature>
<feature type="transmembrane region" description="Helical" evidence="8">
    <location>
        <begin position="260"/>
        <end position="280"/>
    </location>
</feature>
<feature type="binding site" evidence="7">
    <location>
        <position position="162"/>
    </location>
    <ligand>
        <name>Mg(2+)</name>
        <dbReference type="ChEBI" id="CHEBI:18420"/>
    </ligand>
</feature>
<dbReference type="GO" id="GO:0016780">
    <property type="term" value="F:phosphotransferase activity, for other substituted phosphate groups"/>
    <property type="evidence" value="ECO:0007669"/>
    <property type="project" value="InterPro"/>
</dbReference>
<evidence type="ECO:0000256" key="6">
    <source>
        <dbReference type="ARBA" id="ARBA00023136"/>
    </source>
</evidence>
<evidence type="ECO:0000256" key="1">
    <source>
        <dbReference type="ARBA" id="ARBA00004651"/>
    </source>
</evidence>
<feature type="transmembrane region" description="Helical" evidence="8">
    <location>
        <begin position="169"/>
        <end position="186"/>
    </location>
</feature>
<feature type="transmembrane region" description="Helical" evidence="8">
    <location>
        <begin position="85"/>
        <end position="104"/>
    </location>
</feature>
<sequence length="374" mass="42453">MFFIEQFMQWLYNYPILIAMFSFTIGLICMPVVIKIAKVRHFVVKPNKRMSHKGEVPNIGGIDIFMSFILAYLLFEYDQLQNSQYIFIGVFLILMTGFIDDLLVITPGWKMFGELLAGAFLILISDIRLTNLHGFCGIHDIPLISSIFLSFFVFIVIVNSLNLIDGVDGLASGLGIIYSLFFAIYFQQIGEIHLSILAYCLIGSLAVFFIYNVFGHSKRKIFMGDSGSLLLGYMMTLFVFRFCEINASHTDLGIFHSQSAPSVMIALLAVPLFDTMRVMAARIRKHQSPFTADKNHLHHLLLRIGLPHVQVTCVLLCLTVGSIAIGWSLRNLANGYLTAIIFVYCTLYTWIIWLLVKRKERKNLPQETDSKSEN</sequence>
<keyword evidence="6 8" id="KW-0472">Membrane</keyword>
<proteinExistence type="predicted"/>
<dbReference type="PANTHER" id="PTHR22926">
    <property type="entry name" value="PHOSPHO-N-ACETYLMURAMOYL-PENTAPEPTIDE-TRANSFERASE"/>
    <property type="match status" value="1"/>
</dbReference>
<dbReference type="InterPro" id="IPR018480">
    <property type="entry name" value="PNAcMuramoyl-5peptid_Trfase_CS"/>
</dbReference>
<dbReference type="EMBL" id="JADIMG010000092">
    <property type="protein sequence ID" value="MBO8460610.1"/>
    <property type="molecule type" value="Genomic_DNA"/>
</dbReference>
<dbReference type="Pfam" id="PF00953">
    <property type="entry name" value="Glycos_transf_4"/>
    <property type="match status" value="1"/>
</dbReference>
<evidence type="ECO:0000256" key="2">
    <source>
        <dbReference type="ARBA" id="ARBA00022475"/>
    </source>
</evidence>
<dbReference type="GO" id="GO:0005886">
    <property type="term" value="C:plasma membrane"/>
    <property type="evidence" value="ECO:0007669"/>
    <property type="project" value="UniProtKB-SubCell"/>
</dbReference>
<keyword evidence="7" id="KW-0460">Magnesium</keyword>
<dbReference type="InterPro" id="IPR000715">
    <property type="entry name" value="Glycosyl_transferase_4"/>
</dbReference>
<keyword evidence="2" id="KW-1003">Cell membrane</keyword>
<feature type="transmembrane region" description="Helical" evidence="8">
    <location>
        <begin position="111"/>
        <end position="129"/>
    </location>
</feature>
<keyword evidence="7" id="KW-0479">Metal-binding</keyword>
<evidence type="ECO:0000256" key="3">
    <source>
        <dbReference type="ARBA" id="ARBA00022679"/>
    </source>
</evidence>
<evidence type="ECO:0000313" key="9">
    <source>
        <dbReference type="EMBL" id="MBO8460610.1"/>
    </source>
</evidence>
<feature type="transmembrane region" description="Helical" evidence="8">
    <location>
        <begin position="192"/>
        <end position="214"/>
    </location>
</feature>
<dbReference type="GO" id="GO:0009103">
    <property type="term" value="P:lipopolysaccharide biosynthetic process"/>
    <property type="evidence" value="ECO:0007669"/>
    <property type="project" value="TreeGrafter"/>
</dbReference>
<dbReference type="GO" id="GO:0044038">
    <property type="term" value="P:cell wall macromolecule biosynthetic process"/>
    <property type="evidence" value="ECO:0007669"/>
    <property type="project" value="TreeGrafter"/>
</dbReference>